<feature type="domain" description="ParB-like N-terminal" evidence="1">
    <location>
        <begin position="6"/>
        <end position="98"/>
    </location>
</feature>
<dbReference type="Pfam" id="PF07506">
    <property type="entry name" value="RepB"/>
    <property type="match status" value="1"/>
</dbReference>
<reference evidence="2 3" key="1">
    <citation type="submission" date="2022-10" db="EMBL/GenBank/DDBJ databases">
        <title>Luteolibacter arcticus strain CCTCC AB 2014275, whole genome shotgun sequencing project.</title>
        <authorList>
            <person name="Zhao G."/>
            <person name="Shen L."/>
        </authorList>
    </citation>
    <scope>NUCLEOTIDE SEQUENCE [LARGE SCALE GENOMIC DNA]</scope>
    <source>
        <strain evidence="2 3">CCTCC AB 2014275</strain>
    </source>
</reference>
<evidence type="ECO:0000313" key="3">
    <source>
        <dbReference type="Proteomes" id="UP001320876"/>
    </source>
</evidence>
<dbReference type="EMBL" id="JAPDDT010000007">
    <property type="protein sequence ID" value="MCW1924252.1"/>
    <property type="molecule type" value="Genomic_DNA"/>
</dbReference>
<dbReference type="Gene3D" id="1.10.10.2830">
    <property type="match status" value="1"/>
</dbReference>
<dbReference type="PANTHER" id="PTHR33375">
    <property type="entry name" value="CHROMOSOME-PARTITIONING PROTEIN PARB-RELATED"/>
    <property type="match status" value="1"/>
</dbReference>
<dbReference type="InterPro" id="IPR011111">
    <property type="entry name" value="Plasmid_RepB"/>
</dbReference>
<gene>
    <name evidence="2" type="ORF">OKA05_16925</name>
</gene>
<dbReference type="InterPro" id="IPR036086">
    <property type="entry name" value="ParB/Sulfiredoxin_sf"/>
</dbReference>
<dbReference type="PANTHER" id="PTHR33375:SF1">
    <property type="entry name" value="CHROMOSOME-PARTITIONING PROTEIN PARB-RELATED"/>
    <property type="match status" value="1"/>
</dbReference>
<dbReference type="SMART" id="SM00470">
    <property type="entry name" value="ParB"/>
    <property type="match status" value="1"/>
</dbReference>
<accession>A0ABT3GL76</accession>
<proteinExistence type="predicted"/>
<dbReference type="SUPFAM" id="SSF110849">
    <property type="entry name" value="ParB/Sulfiredoxin"/>
    <property type="match status" value="1"/>
</dbReference>
<dbReference type="Pfam" id="PF02195">
    <property type="entry name" value="ParB_N"/>
    <property type="match status" value="1"/>
</dbReference>
<sequence length="290" mass="32448">MNTEVVCIPIERIRVANPRYRDKRKFAVVVDSIRKSGLKKPIQVTERVGKPGEDPSYELVCGQGRKEAFESLGFTEIPAIIIKADKETSMLMSLVENMARRTATPQDLVDEILRLKALGYSNAEVGRKLDISDGAVSGLMTLNSSGEERLIYEAMSGKIPVGTAIEIARAETPEQQRAFLEAYENGHLNQANIRTVRRVLAQRNAFSKKLSGYAGATRYRTADGIVDTLKKETQRQKSLIRKTQICEARRVFVVEAFRNLLADEDFTTLLRAEGLDSMPKELNEQITSKP</sequence>
<protein>
    <submittedName>
        <fullName evidence="2">ParB N-terminal domain-containing protein</fullName>
    </submittedName>
</protein>
<comment type="caution">
    <text evidence="2">The sequence shown here is derived from an EMBL/GenBank/DDBJ whole genome shotgun (WGS) entry which is preliminary data.</text>
</comment>
<evidence type="ECO:0000313" key="2">
    <source>
        <dbReference type="EMBL" id="MCW1924252.1"/>
    </source>
</evidence>
<dbReference type="Proteomes" id="UP001320876">
    <property type="component" value="Unassembled WGS sequence"/>
</dbReference>
<evidence type="ECO:0000259" key="1">
    <source>
        <dbReference type="SMART" id="SM00470"/>
    </source>
</evidence>
<dbReference type="RefSeq" id="WP_264488360.1">
    <property type="nucleotide sequence ID" value="NZ_JAPDDT010000007.1"/>
</dbReference>
<keyword evidence="3" id="KW-1185">Reference proteome</keyword>
<organism evidence="2 3">
    <name type="scientific">Luteolibacter arcticus</name>
    <dbReference type="NCBI Taxonomy" id="1581411"/>
    <lineage>
        <taxon>Bacteria</taxon>
        <taxon>Pseudomonadati</taxon>
        <taxon>Verrucomicrobiota</taxon>
        <taxon>Verrucomicrobiia</taxon>
        <taxon>Verrucomicrobiales</taxon>
        <taxon>Verrucomicrobiaceae</taxon>
        <taxon>Luteolibacter</taxon>
    </lineage>
</organism>
<dbReference type="InterPro" id="IPR003115">
    <property type="entry name" value="ParB_N"/>
</dbReference>
<dbReference type="InterPro" id="IPR050336">
    <property type="entry name" value="Chromosome_partition/occlusion"/>
</dbReference>
<name>A0ABT3GL76_9BACT</name>
<dbReference type="SUPFAM" id="SSF109709">
    <property type="entry name" value="KorB DNA-binding domain-like"/>
    <property type="match status" value="1"/>
</dbReference>
<dbReference type="Gene3D" id="3.90.1530.30">
    <property type="match status" value="1"/>
</dbReference>